<sequence>MFAAYACLHIQALCLSTSLSVLSLILNVAGKF</sequence>
<name>A0A2P2NCQ0_RHIMU</name>
<protein>
    <submittedName>
        <fullName evidence="1">Uncharacterized protein</fullName>
    </submittedName>
</protein>
<organism evidence="1">
    <name type="scientific">Rhizophora mucronata</name>
    <name type="common">Asiatic mangrove</name>
    <dbReference type="NCBI Taxonomy" id="61149"/>
    <lineage>
        <taxon>Eukaryota</taxon>
        <taxon>Viridiplantae</taxon>
        <taxon>Streptophyta</taxon>
        <taxon>Embryophyta</taxon>
        <taxon>Tracheophyta</taxon>
        <taxon>Spermatophyta</taxon>
        <taxon>Magnoliopsida</taxon>
        <taxon>eudicotyledons</taxon>
        <taxon>Gunneridae</taxon>
        <taxon>Pentapetalae</taxon>
        <taxon>rosids</taxon>
        <taxon>fabids</taxon>
        <taxon>Malpighiales</taxon>
        <taxon>Rhizophoraceae</taxon>
        <taxon>Rhizophora</taxon>
    </lineage>
</organism>
<dbReference type="EMBL" id="GGEC01059762">
    <property type="protein sequence ID" value="MBX40246.1"/>
    <property type="molecule type" value="Transcribed_RNA"/>
</dbReference>
<evidence type="ECO:0000313" key="1">
    <source>
        <dbReference type="EMBL" id="MBX40246.1"/>
    </source>
</evidence>
<proteinExistence type="predicted"/>
<reference evidence="1" key="1">
    <citation type="submission" date="2018-02" db="EMBL/GenBank/DDBJ databases">
        <title>Rhizophora mucronata_Transcriptome.</title>
        <authorList>
            <person name="Meera S.P."/>
            <person name="Sreeshan A."/>
            <person name="Augustine A."/>
        </authorList>
    </citation>
    <scope>NUCLEOTIDE SEQUENCE</scope>
    <source>
        <tissue evidence="1">Leaf</tissue>
    </source>
</reference>
<dbReference type="AlphaFoldDB" id="A0A2P2NCQ0"/>
<accession>A0A2P2NCQ0</accession>